<name>A0A098AV92_DESHA</name>
<reference evidence="1" key="1">
    <citation type="submission" date="2014-07" db="EMBL/GenBank/DDBJ databases">
        <authorList>
            <person name="Hornung V.Bastian."/>
        </authorList>
    </citation>
    <scope>NUCLEOTIDE SEQUENCE</scope>
    <source>
        <strain evidence="1">PCE-S</strain>
    </source>
</reference>
<dbReference type="PATRIC" id="fig|49338.4.peg.104"/>
<dbReference type="AlphaFoldDB" id="A0A098AV92"/>
<protein>
    <submittedName>
        <fullName evidence="1">Uncharacterized protein</fullName>
    </submittedName>
</protein>
<gene>
    <name evidence="1" type="ORF">DPCES_0095</name>
</gene>
<accession>A0A098AV92</accession>
<dbReference type="RefSeq" id="WP_208925105.1">
    <property type="nucleotide sequence ID" value="NZ_LK996017.1"/>
</dbReference>
<sequence length="181" mass="20823">MRNMTHYKKPAFWVCVAAVVCLIVLAIVPVRNSQSDGQELLDSNYQVVEILYDAPYYSFVQTKETAPIYSISDDYSLYEKETAPDSAWSIKGDLYAVDYSKEKLDSFFDPLYNEADKWLDSISTIYRADTDNDNQRFYLVMQTRSGEVLIAVGYDMPEHKHIRWLYRMTQNSGATASSTNT</sequence>
<dbReference type="EMBL" id="LK996017">
    <property type="protein sequence ID" value="CDW99982.1"/>
    <property type="molecule type" value="Genomic_DNA"/>
</dbReference>
<evidence type="ECO:0000313" key="1">
    <source>
        <dbReference type="EMBL" id="CDW99982.1"/>
    </source>
</evidence>
<proteinExistence type="predicted"/>
<organism evidence="1">
    <name type="scientific">Desulfitobacterium hafniense</name>
    <name type="common">Desulfitobacterium frappieri</name>
    <dbReference type="NCBI Taxonomy" id="49338"/>
    <lineage>
        <taxon>Bacteria</taxon>
        <taxon>Bacillati</taxon>
        <taxon>Bacillota</taxon>
        <taxon>Clostridia</taxon>
        <taxon>Eubacteriales</taxon>
        <taxon>Desulfitobacteriaceae</taxon>
        <taxon>Desulfitobacterium</taxon>
    </lineage>
</organism>